<comment type="caution">
    <text evidence="3">The sequence shown here is derived from an EMBL/GenBank/DDBJ whole genome shotgun (WGS) entry which is preliminary data.</text>
</comment>
<comment type="similarity">
    <text evidence="1">Belongs to the PC-esterase family. TBL subfamily.</text>
</comment>
<sequence length="331" mass="38299">MLFRLKLYLMEGFVYVYELGIIYCYDRFDARKMLEMLRNKRLVFVGDSIGRNQWESMLCMLSSAVTNKTSVYEVNGTPITKHTGFLAFRFADFNCTVEYYRSPFLIVQGRPPPGAPRRVRLTLRVDQMDWTSHRWRNADVLVLNAGHWWNYQKTIKMGCYFQIGNEVNMNMSTEDAFRISVETVVDWIAREVNRNKTYVLFRTYAPVHFRGGDWNTGGGCHSETLPDLGFLPTQSDMHFSTVANVLPQRANKSEVLNLDLLNVTQMSARRKDGHASIYYIGPQRTASMQRQDCSHWCLPGVPDSWNEILYSLFLKKTFSGHNSTEVSQVSL</sequence>
<dbReference type="Pfam" id="PF13839">
    <property type="entry name" value="PC-Esterase"/>
    <property type="match status" value="1"/>
</dbReference>
<dbReference type="Proteomes" id="UP001058974">
    <property type="component" value="Chromosome 3"/>
</dbReference>
<protein>
    <submittedName>
        <fullName evidence="3">Variant 2, Protein trichome birefringence-like 10</fullName>
    </submittedName>
</protein>
<organism evidence="3 4">
    <name type="scientific">Pisum sativum</name>
    <name type="common">Garden pea</name>
    <name type="synonym">Lathyrus oleraceus</name>
    <dbReference type="NCBI Taxonomy" id="3888"/>
    <lineage>
        <taxon>Eukaryota</taxon>
        <taxon>Viridiplantae</taxon>
        <taxon>Streptophyta</taxon>
        <taxon>Embryophyta</taxon>
        <taxon>Tracheophyta</taxon>
        <taxon>Spermatophyta</taxon>
        <taxon>Magnoliopsida</taxon>
        <taxon>eudicotyledons</taxon>
        <taxon>Gunneridae</taxon>
        <taxon>Pentapetalae</taxon>
        <taxon>rosids</taxon>
        <taxon>fabids</taxon>
        <taxon>Fabales</taxon>
        <taxon>Fabaceae</taxon>
        <taxon>Papilionoideae</taxon>
        <taxon>50 kb inversion clade</taxon>
        <taxon>NPAAA clade</taxon>
        <taxon>Hologalegina</taxon>
        <taxon>IRL clade</taxon>
        <taxon>Fabeae</taxon>
        <taxon>Lathyrus</taxon>
    </lineage>
</organism>
<evidence type="ECO:0000259" key="2">
    <source>
        <dbReference type="Pfam" id="PF13839"/>
    </source>
</evidence>
<name>A0A9D4XTC1_PEA</name>
<dbReference type="InterPro" id="IPR026057">
    <property type="entry name" value="TBL_C"/>
</dbReference>
<evidence type="ECO:0000313" key="4">
    <source>
        <dbReference type="Proteomes" id="UP001058974"/>
    </source>
</evidence>
<dbReference type="PANTHER" id="PTHR32285">
    <property type="entry name" value="PROTEIN TRICHOME BIREFRINGENCE-LIKE 9-RELATED"/>
    <property type="match status" value="1"/>
</dbReference>
<dbReference type="GO" id="GO:0005794">
    <property type="term" value="C:Golgi apparatus"/>
    <property type="evidence" value="ECO:0007669"/>
    <property type="project" value="TreeGrafter"/>
</dbReference>
<dbReference type="EMBL" id="JAMSHJ010000003">
    <property type="protein sequence ID" value="KAI5426719.1"/>
    <property type="molecule type" value="Genomic_DNA"/>
</dbReference>
<keyword evidence="4" id="KW-1185">Reference proteome</keyword>
<dbReference type="PANTHER" id="PTHR32285:SF313">
    <property type="entry name" value="PMR5_CAS1P GDSL_SGNH-LIKE ACYL-ESTERASE FAMILY PROTEIN"/>
    <property type="match status" value="1"/>
</dbReference>
<accession>A0A9D4XTC1</accession>
<evidence type="ECO:0000313" key="3">
    <source>
        <dbReference type="EMBL" id="KAI5426719.1"/>
    </source>
</evidence>
<reference evidence="3 4" key="1">
    <citation type="journal article" date="2022" name="Nat. Genet.">
        <title>Improved pea reference genome and pan-genome highlight genomic features and evolutionary characteristics.</title>
        <authorList>
            <person name="Yang T."/>
            <person name="Liu R."/>
            <person name="Luo Y."/>
            <person name="Hu S."/>
            <person name="Wang D."/>
            <person name="Wang C."/>
            <person name="Pandey M.K."/>
            <person name="Ge S."/>
            <person name="Xu Q."/>
            <person name="Li N."/>
            <person name="Li G."/>
            <person name="Huang Y."/>
            <person name="Saxena R.K."/>
            <person name="Ji Y."/>
            <person name="Li M."/>
            <person name="Yan X."/>
            <person name="He Y."/>
            <person name="Liu Y."/>
            <person name="Wang X."/>
            <person name="Xiang C."/>
            <person name="Varshney R.K."/>
            <person name="Ding H."/>
            <person name="Gao S."/>
            <person name="Zong X."/>
        </authorList>
    </citation>
    <scope>NUCLEOTIDE SEQUENCE [LARGE SCALE GENOMIC DNA]</scope>
    <source>
        <strain evidence="3 4">cv. Zhongwan 6</strain>
    </source>
</reference>
<gene>
    <name evidence="3" type="ORF">KIW84_032230</name>
</gene>
<dbReference type="Gramene" id="Psat03G0223000-T2">
    <property type="protein sequence ID" value="KAI5426719.1"/>
    <property type="gene ID" value="KIW84_032230"/>
</dbReference>
<dbReference type="InterPro" id="IPR029962">
    <property type="entry name" value="TBL"/>
</dbReference>
<dbReference type="AlphaFoldDB" id="A0A9D4XTC1"/>
<evidence type="ECO:0000256" key="1">
    <source>
        <dbReference type="ARBA" id="ARBA00007727"/>
    </source>
</evidence>
<proteinExistence type="inferred from homology"/>
<feature type="domain" description="Trichome birefringence-like C-terminal" evidence="2">
    <location>
        <begin position="27"/>
        <end position="311"/>
    </location>
</feature>
<dbReference type="GO" id="GO:0016413">
    <property type="term" value="F:O-acetyltransferase activity"/>
    <property type="evidence" value="ECO:0007669"/>
    <property type="project" value="InterPro"/>
</dbReference>